<evidence type="ECO:0000256" key="1">
    <source>
        <dbReference type="ARBA" id="ARBA00004496"/>
    </source>
</evidence>
<evidence type="ECO:0000256" key="7">
    <source>
        <dbReference type="ARBA" id="ARBA00022705"/>
    </source>
</evidence>
<dbReference type="Proteomes" id="UP001178148">
    <property type="component" value="Unassembled WGS sequence"/>
</dbReference>
<dbReference type="HAMAP" id="MF_01113">
    <property type="entry name" value="DNApol_IV"/>
    <property type="match status" value="1"/>
</dbReference>
<keyword evidence="8 15" id="KW-0479">Metal-binding</keyword>
<evidence type="ECO:0000256" key="2">
    <source>
        <dbReference type="ARBA" id="ARBA00010945"/>
    </source>
</evidence>
<proteinExistence type="inferred from homology"/>
<keyword evidence="11 15" id="KW-0239">DNA-directed DNA polymerase</keyword>
<dbReference type="InterPro" id="IPR017961">
    <property type="entry name" value="DNA_pol_Y-fam_little_finger"/>
</dbReference>
<keyword evidence="18" id="KW-1185">Reference proteome</keyword>
<keyword evidence="13 15" id="KW-0234">DNA repair</keyword>
<dbReference type="Gene3D" id="3.30.1490.100">
    <property type="entry name" value="DNA polymerase, Y-family, little finger domain"/>
    <property type="match status" value="1"/>
</dbReference>
<dbReference type="GO" id="GO:0006261">
    <property type="term" value="P:DNA-templated DNA replication"/>
    <property type="evidence" value="ECO:0007669"/>
    <property type="project" value="UniProtKB-UniRule"/>
</dbReference>
<accession>A0AA90SNE2</accession>
<comment type="catalytic activity">
    <reaction evidence="14 15">
        <text>DNA(n) + a 2'-deoxyribonucleoside 5'-triphosphate = DNA(n+1) + diphosphate</text>
        <dbReference type="Rhea" id="RHEA:22508"/>
        <dbReference type="Rhea" id="RHEA-COMP:17339"/>
        <dbReference type="Rhea" id="RHEA-COMP:17340"/>
        <dbReference type="ChEBI" id="CHEBI:33019"/>
        <dbReference type="ChEBI" id="CHEBI:61560"/>
        <dbReference type="ChEBI" id="CHEBI:173112"/>
        <dbReference type="EC" id="2.7.7.7"/>
    </reaction>
</comment>
<evidence type="ECO:0000256" key="9">
    <source>
        <dbReference type="ARBA" id="ARBA00022763"/>
    </source>
</evidence>
<dbReference type="Pfam" id="PF11799">
    <property type="entry name" value="IMS_C"/>
    <property type="match status" value="1"/>
</dbReference>
<evidence type="ECO:0000313" key="17">
    <source>
        <dbReference type="EMBL" id="MDP0589966.1"/>
    </source>
</evidence>
<gene>
    <name evidence="15 17" type="primary">dinB</name>
    <name evidence="17" type="ORF">QS748_12600</name>
</gene>
<keyword evidence="9 15" id="KW-0227">DNA damage</keyword>
<dbReference type="InterPro" id="IPR022880">
    <property type="entry name" value="DNApol_IV"/>
</dbReference>
<dbReference type="Gene3D" id="3.30.70.270">
    <property type="match status" value="1"/>
</dbReference>
<evidence type="ECO:0000256" key="14">
    <source>
        <dbReference type="ARBA" id="ARBA00049244"/>
    </source>
</evidence>
<keyword evidence="7 15" id="KW-0235">DNA replication</keyword>
<evidence type="ECO:0000256" key="11">
    <source>
        <dbReference type="ARBA" id="ARBA00022932"/>
    </source>
</evidence>
<dbReference type="GO" id="GO:0005829">
    <property type="term" value="C:cytosol"/>
    <property type="evidence" value="ECO:0007669"/>
    <property type="project" value="TreeGrafter"/>
</dbReference>
<dbReference type="InterPro" id="IPR043502">
    <property type="entry name" value="DNA/RNA_pol_sf"/>
</dbReference>
<evidence type="ECO:0000256" key="6">
    <source>
        <dbReference type="ARBA" id="ARBA00022695"/>
    </source>
</evidence>
<dbReference type="GO" id="GO:0000287">
    <property type="term" value="F:magnesium ion binding"/>
    <property type="evidence" value="ECO:0007669"/>
    <property type="project" value="UniProtKB-UniRule"/>
</dbReference>
<dbReference type="AlphaFoldDB" id="A0AA90SNE2"/>
<keyword evidence="4 15" id="KW-0963">Cytoplasm</keyword>
<comment type="similarity">
    <text evidence="2 15">Belongs to the DNA polymerase type-Y family.</text>
</comment>
<name>A0AA90SNE2_9GAMM</name>
<evidence type="ECO:0000256" key="5">
    <source>
        <dbReference type="ARBA" id="ARBA00022679"/>
    </source>
</evidence>
<keyword evidence="10 15" id="KW-0460">Magnesium</keyword>
<dbReference type="GO" id="GO:0042276">
    <property type="term" value="P:error-prone translesion synthesis"/>
    <property type="evidence" value="ECO:0007669"/>
    <property type="project" value="TreeGrafter"/>
</dbReference>
<dbReference type="CDD" id="cd03586">
    <property type="entry name" value="PolY_Pol_IV_kappa"/>
    <property type="match status" value="1"/>
</dbReference>
<dbReference type="PROSITE" id="PS50173">
    <property type="entry name" value="UMUC"/>
    <property type="match status" value="1"/>
</dbReference>
<feature type="binding site" evidence="15">
    <location>
        <position position="114"/>
    </location>
    <ligand>
        <name>Mg(2+)</name>
        <dbReference type="ChEBI" id="CHEBI:18420"/>
    </ligand>
</feature>
<dbReference type="EMBL" id="JASXSV010000025">
    <property type="protein sequence ID" value="MDP0589966.1"/>
    <property type="molecule type" value="Genomic_DNA"/>
</dbReference>
<evidence type="ECO:0000256" key="10">
    <source>
        <dbReference type="ARBA" id="ARBA00022842"/>
    </source>
</evidence>
<feature type="binding site" evidence="15">
    <location>
        <position position="19"/>
    </location>
    <ligand>
        <name>Mg(2+)</name>
        <dbReference type="ChEBI" id="CHEBI:18420"/>
    </ligand>
</feature>
<keyword evidence="5 15" id="KW-0808">Transferase</keyword>
<dbReference type="InterPro" id="IPR036775">
    <property type="entry name" value="DNA_pol_Y-fam_lit_finger_sf"/>
</dbReference>
<dbReference type="GO" id="GO:0006281">
    <property type="term" value="P:DNA repair"/>
    <property type="evidence" value="ECO:0007669"/>
    <property type="project" value="UniProtKB-UniRule"/>
</dbReference>
<dbReference type="PANTHER" id="PTHR11076:SF33">
    <property type="entry name" value="DNA POLYMERASE KAPPA"/>
    <property type="match status" value="1"/>
</dbReference>
<feature type="site" description="Substrate discrimination" evidence="15">
    <location>
        <position position="24"/>
    </location>
</feature>
<dbReference type="InterPro" id="IPR001126">
    <property type="entry name" value="UmuC"/>
</dbReference>
<dbReference type="EC" id="2.7.7.7" evidence="15"/>
<comment type="subunit">
    <text evidence="15">Monomer.</text>
</comment>
<evidence type="ECO:0000256" key="12">
    <source>
        <dbReference type="ARBA" id="ARBA00023125"/>
    </source>
</evidence>
<dbReference type="InterPro" id="IPR050116">
    <property type="entry name" value="DNA_polymerase-Y"/>
</dbReference>
<evidence type="ECO:0000256" key="3">
    <source>
        <dbReference type="ARBA" id="ARBA00022457"/>
    </source>
</evidence>
<evidence type="ECO:0000259" key="16">
    <source>
        <dbReference type="PROSITE" id="PS50173"/>
    </source>
</evidence>
<evidence type="ECO:0000256" key="4">
    <source>
        <dbReference type="ARBA" id="ARBA00022490"/>
    </source>
</evidence>
<dbReference type="Gene3D" id="1.10.150.20">
    <property type="entry name" value="5' to 3' exonuclease, C-terminal subdomain"/>
    <property type="match status" value="1"/>
</dbReference>
<comment type="caution">
    <text evidence="17">The sequence shown here is derived from an EMBL/GenBank/DDBJ whole genome shotgun (WGS) entry which is preliminary data.</text>
</comment>
<keyword evidence="12 15" id="KW-0238">DNA-binding</keyword>
<organism evidence="17 18">
    <name type="scientific">Candidatus Endonucleibacter bathymodioli</name>
    <dbReference type="NCBI Taxonomy" id="539814"/>
    <lineage>
        <taxon>Bacteria</taxon>
        <taxon>Pseudomonadati</taxon>
        <taxon>Pseudomonadota</taxon>
        <taxon>Gammaproteobacteria</taxon>
        <taxon>Oceanospirillales</taxon>
        <taxon>Endozoicomonadaceae</taxon>
        <taxon>Candidatus Endonucleibacter</taxon>
    </lineage>
</organism>
<dbReference type="Pfam" id="PF00817">
    <property type="entry name" value="IMS"/>
    <property type="match status" value="1"/>
</dbReference>
<sequence>MAETDSNKAQPQRKIIHIDFDAFFASIEIRDNPTLSGKPIAVGGAADRRGVIATCNYEARSFGVHSAMASAYAKRLCPNLQIITPRLPVYKDVSQQAHSVFNQYTDLVEPLSLDEAYLDVSLSTCCQASATLIAKDIRKQIFQKIGVTVSAGVAPNKFLAKIASDWHKPDGLCVITPDKVNEFVFELPVVKILGVGKITAAKLHRQGIETCGSLLQYSRTELTSRFGSFGFRLWELARGIDDRPVVTDRRRKSLSVEHTYNKDLTDLNTIVDQVVPLVDDLWARYQLISSEYSITGLFVKMKFDDFSQTTLEESINQKQPTPLNHFKALISRAWKRGNRSVRLLGVGIRLHDMRPPGQFKQLELYPMTLKMQKDWFNSSPPTN</sequence>
<dbReference type="GO" id="GO:0009432">
    <property type="term" value="P:SOS response"/>
    <property type="evidence" value="ECO:0007669"/>
    <property type="project" value="TreeGrafter"/>
</dbReference>
<dbReference type="PANTHER" id="PTHR11076">
    <property type="entry name" value="DNA REPAIR POLYMERASE UMUC / TRANSFERASE FAMILY MEMBER"/>
    <property type="match status" value="1"/>
</dbReference>
<keyword evidence="6 15" id="KW-0548">Nucleotidyltransferase</keyword>
<dbReference type="GO" id="GO:0003684">
    <property type="term" value="F:damaged DNA binding"/>
    <property type="evidence" value="ECO:0007669"/>
    <property type="project" value="InterPro"/>
</dbReference>
<evidence type="ECO:0000256" key="13">
    <source>
        <dbReference type="ARBA" id="ARBA00023204"/>
    </source>
</evidence>
<dbReference type="InterPro" id="IPR053848">
    <property type="entry name" value="IMS_HHH_1"/>
</dbReference>
<dbReference type="Pfam" id="PF21999">
    <property type="entry name" value="IMS_HHH_1"/>
    <property type="match status" value="1"/>
</dbReference>
<dbReference type="GO" id="GO:0003887">
    <property type="term" value="F:DNA-directed DNA polymerase activity"/>
    <property type="evidence" value="ECO:0007669"/>
    <property type="project" value="UniProtKB-UniRule"/>
</dbReference>
<evidence type="ECO:0000313" key="18">
    <source>
        <dbReference type="Proteomes" id="UP001178148"/>
    </source>
</evidence>
<dbReference type="SUPFAM" id="SSF56672">
    <property type="entry name" value="DNA/RNA polymerases"/>
    <property type="match status" value="1"/>
</dbReference>
<comment type="subcellular location">
    <subcellularLocation>
        <location evidence="1 15">Cytoplasm</location>
    </subcellularLocation>
</comment>
<feature type="domain" description="UmuC" evidence="16">
    <location>
        <begin position="15"/>
        <end position="196"/>
    </location>
</feature>
<keyword evidence="3 15" id="KW-0515">Mutator protein</keyword>
<dbReference type="InterPro" id="IPR043128">
    <property type="entry name" value="Rev_trsase/Diguanyl_cyclase"/>
</dbReference>
<evidence type="ECO:0000256" key="8">
    <source>
        <dbReference type="ARBA" id="ARBA00022723"/>
    </source>
</evidence>
<protein>
    <recommendedName>
        <fullName evidence="15">DNA polymerase IV</fullName>
        <shortName evidence="15">Pol IV</shortName>
        <ecNumber evidence="15">2.7.7.7</ecNumber>
    </recommendedName>
</protein>
<dbReference type="Gene3D" id="3.40.1170.60">
    <property type="match status" value="1"/>
</dbReference>
<dbReference type="FunFam" id="3.40.1170.60:FF:000001">
    <property type="entry name" value="DNA polymerase IV"/>
    <property type="match status" value="1"/>
</dbReference>
<dbReference type="FunFam" id="1.10.150.20:FF:000019">
    <property type="entry name" value="DNA polymerase IV"/>
    <property type="match status" value="1"/>
</dbReference>
<dbReference type="SUPFAM" id="SSF100879">
    <property type="entry name" value="Lesion bypass DNA polymerase (Y-family), little finger domain"/>
    <property type="match status" value="1"/>
</dbReference>
<comment type="function">
    <text evidence="15">Poorly processive, error-prone DNA polymerase involved in untargeted mutagenesis. Copies undamaged DNA at stalled replication forks, which arise in vivo from mismatched or misaligned primer ends. These misaligned primers can be extended by PolIV. Exhibits no 3'-5' exonuclease (proofreading) activity. May be involved in translesional synthesis, in conjunction with the beta clamp from PolIII.</text>
</comment>
<dbReference type="NCBIfam" id="NF002677">
    <property type="entry name" value="PRK02406.1"/>
    <property type="match status" value="1"/>
</dbReference>
<comment type="cofactor">
    <cofactor evidence="15">
        <name>Mg(2+)</name>
        <dbReference type="ChEBI" id="CHEBI:18420"/>
    </cofactor>
    <text evidence="15">Binds 2 magnesium ions per subunit.</text>
</comment>
<feature type="active site" evidence="15">
    <location>
        <position position="115"/>
    </location>
</feature>
<evidence type="ECO:0000256" key="15">
    <source>
        <dbReference type="HAMAP-Rule" id="MF_01113"/>
    </source>
</evidence>
<reference evidence="17 18" key="1">
    <citation type="journal article" date="2023" name="bioRxiv">
        <title>An intranuclear bacterial parasite of deep-sea mussels expresses apoptosis inhibitors acquired from its host.</title>
        <authorList>
            <person name="Gonzalez Porras M.A."/>
            <person name="Assie A."/>
            <person name="Tietjen M."/>
            <person name="Violette M."/>
            <person name="Kleiner M."/>
            <person name="Gruber-Vodicka H."/>
            <person name="Dubilier N."/>
            <person name="Leisch N."/>
        </authorList>
    </citation>
    <scope>NUCLEOTIDE SEQUENCE [LARGE SCALE GENOMIC DNA]</scope>
    <source>
        <strain evidence="17">IAP13</strain>
    </source>
</reference>